<evidence type="ECO:0000256" key="11">
    <source>
        <dbReference type="RuleBase" id="RU003357"/>
    </source>
</evidence>
<evidence type="ECO:0000256" key="9">
    <source>
        <dbReference type="ARBA" id="ARBA00023237"/>
    </source>
</evidence>
<dbReference type="EMBL" id="RZNH01000013">
    <property type="protein sequence ID" value="NOU60039.1"/>
    <property type="molecule type" value="Genomic_DNA"/>
</dbReference>
<dbReference type="InterPro" id="IPR008969">
    <property type="entry name" value="CarboxyPept-like_regulatory"/>
</dbReference>
<dbReference type="Pfam" id="PF13715">
    <property type="entry name" value="CarbopepD_reg_2"/>
    <property type="match status" value="1"/>
</dbReference>
<evidence type="ECO:0000256" key="10">
    <source>
        <dbReference type="PROSITE-ProRule" id="PRU01360"/>
    </source>
</evidence>
<dbReference type="InterPro" id="IPR023996">
    <property type="entry name" value="TonB-dep_OMP_SusC/RagA"/>
</dbReference>
<evidence type="ECO:0000256" key="5">
    <source>
        <dbReference type="ARBA" id="ARBA00022729"/>
    </source>
</evidence>
<keyword evidence="16" id="KW-1185">Reference proteome</keyword>
<dbReference type="InterPro" id="IPR000531">
    <property type="entry name" value="Beta-barrel_TonB"/>
</dbReference>
<feature type="signal peptide" evidence="12">
    <location>
        <begin position="1"/>
        <end position="21"/>
    </location>
</feature>
<dbReference type="NCBIfam" id="TIGR04056">
    <property type="entry name" value="OMP_RagA_SusC"/>
    <property type="match status" value="1"/>
</dbReference>
<feature type="domain" description="TonB-dependent receptor plug" evidence="14">
    <location>
        <begin position="116"/>
        <end position="238"/>
    </location>
</feature>
<evidence type="ECO:0000313" key="15">
    <source>
        <dbReference type="EMBL" id="NOU60039.1"/>
    </source>
</evidence>
<dbReference type="RefSeq" id="WP_171595318.1">
    <property type="nucleotide sequence ID" value="NZ_RZNH01000013.1"/>
</dbReference>
<dbReference type="InterPro" id="IPR039426">
    <property type="entry name" value="TonB-dep_rcpt-like"/>
</dbReference>
<dbReference type="PANTHER" id="PTHR30069:SF29">
    <property type="entry name" value="HEMOGLOBIN AND HEMOGLOBIN-HAPTOGLOBIN-BINDING PROTEIN 1-RELATED"/>
    <property type="match status" value="1"/>
</dbReference>
<proteinExistence type="inferred from homology"/>
<comment type="similarity">
    <text evidence="10 11">Belongs to the TonB-dependent receptor family.</text>
</comment>
<name>A0ABX1WVB9_9BACT</name>
<keyword evidence="6 11" id="KW-0798">TonB box</keyword>
<dbReference type="Proteomes" id="UP000732105">
    <property type="component" value="Unassembled WGS sequence"/>
</dbReference>
<dbReference type="NCBIfam" id="TIGR04057">
    <property type="entry name" value="SusC_RagA_signa"/>
    <property type="match status" value="1"/>
</dbReference>
<reference evidence="15 16" key="1">
    <citation type="submission" date="2018-12" db="EMBL/GenBank/DDBJ databases">
        <title>Marinifilum JC070 sp. nov., a marine bacterium isolated from Yongle Blue Hole in the South China Sea.</title>
        <authorList>
            <person name="Fu T."/>
        </authorList>
    </citation>
    <scope>NUCLEOTIDE SEQUENCE [LARGE SCALE GENOMIC DNA]</scope>
    <source>
        <strain evidence="15 16">JC070</strain>
    </source>
</reference>
<evidence type="ECO:0000259" key="13">
    <source>
        <dbReference type="Pfam" id="PF00593"/>
    </source>
</evidence>
<dbReference type="Gene3D" id="2.60.40.1120">
    <property type="entry name" value="Carboxypeptidase-like, regulatory domain"/>
    <property type="match status" value="1"/>
</dbReference>
<accession>A0ABX1WVB9</accession>
<evidence type="ECO:0000256" key="7">
    <source>
        <dbReference type="ARBA" id="ARBA00023136"/>
    </source>
</evidence>
<organism evidence="15 16">
    <name type="scientific">Marinifilum caeruleilacunae</name>
    <dbReference type="NCBI Taxonomy" id="2499076"/>
    <lineage>
        <taxon>Bacteria</taxon>
        <taxon>Pseudomonadati</taxon>
        <taxon>Bacteroidota</taxon>
        <taxon>Bacteroidia</taxon>
        <taxon>Marinilabiliales</taxon>
        <taxon>Marinifilaceae</taxon>
    </lineage>
</organism>
<evidence type="ECO:0000256" key="3">
    <source>
        <dbReference type="ARBA" id="ARBA00022452"/>
    </source>
</evidence>
<keyword evidence="3 10" id="KW-1134">Transmembrane beta strand</keyword>
<feature type="chain" id="PRO_5046403864" evidence="12">
    <location>
        <begin position="22"/>
        <end position="1070"/>
    </location>
</feature>
<keyword evidence="4 10" id="KW-0812">Transmembrane</keyword>
<evidence type="ECO:0000256" key="12">
    <source>
        <dbReference type="SAM" id="SignalP"/>
    </source>
</evidence>
<dbReference type="InterPro" id="IPR023997">
    <property type="entry name" value="TonB-dep_OMP_SusC/RagA_CS"/>
</dbReference>
<keyword evidence="7 10" id="KW-0472">Membrane</keyword>
<dbReference type="Pfam" id="PF07715">
    <property type="entry name" value="Plug"/>
    <property type="match status" value="1"/>
</dbReference>
<evidence type="ECO:0000256" key="4">
    <source>
        <dbReference type="ARBA" id="ARBA00022692"/>
    </source>
</evidence>
<keyword evidence="2 10" id="KW-0813">Transport</keyword>
<evidence type="ECO:0000259" key="14">
    <source>
        <dbReference type="Pfam" id="PF07715"/>
    </source>
</evidence>
<dbReference type="Gene3D" id="2.170.130.10">
    <property type="entry name" value="TonB-dependent receptor, plug domain"/>
    <property type="match status" value="1"/>
</dbReference>
<evidence type="ECO:0000256" key="8">
    <source>
        <dbReference type="ARBA" id="ARBA00023170"/>
    </source>
</evidence>
<dbReference type="InterPro" id="IPR012910">
    <property type="entry name" value="Plug_dom"/>
</dbReference>
<sequence>MKKLICLAVILVSLGLQFAIAQNRHISGKVSSAEDGLGLPGVSVVIKGTTIGASTDIDGAYSLQASPSDVLVFSSVGMLTQEITVGDQTVINVVMETESIGMDEVVVTALGITKSKDKITGAITSVNADNLESTGESGVIQSLSGKTSGLTVVRNSGDPGAGAYLQIRGQGTITGNIQPLIILDGVPINSSNPDRGSTDGVVQQSRLNDINPDDIASVDVMKGASAAAVWGTRAANGVLVITTKKGKVKGGKHVHVDLRASFSWDKINREHAKQSIYGQGRNGKWEANRGESWGDKISSRLGGADLLDKTGAYFEGIDGTKIYPIKEKKSKDVFNDTNKKQVFQTGFARDLGASISVAGEKSNLYISLADWDQDGIIKGKSDYRRTSLRVNYSSMINDKVKFRINTFYSRIKSNRIQHGSNLNGLYLGYLRTSPDFDNTVYKGTYYDANGVPTFNSHRSYRRYLGDAPPTYNNPGWTINEQVNTSDVDRVMINPELTWDITPQTKFTFRYGLDLAFDKRITFFPVNSAASVATGYYKEEDDWQKENNLDLFVRSLHKLNDDISMSYILGLQYNENYQSYLDGSMSNFINVNDQIFDFSNATTDNKSPDNYKKKQKTLGGYAVVNFELYDQILVELTGRAEKSNSFKDAIFYPSASVGWQFTKVMNDSGILSFGKLRAAYGTVGLAPPLYVTVTDFVGGKVESGWGPNMDPSYFGGGLKRSTMQGNPNLNPERKTEFEVGADLRFFEDRLSLNTTYYTNKTKDVIFAVDVPASTGYSSKLENAAVISNKGLEFDLTGQVFRDSKFKWDVLVNFTKNKNEVEDLQGVTSIFLNGFTGTSSRAVEGHALGTLWGGKFARNEDGSLQLDANGFPKQALEEGILGDPNPDWKGAIGSTFSYKGLNLKVLFETSQGGDMWAGTQGVLRHFGISPITANESIASADLKNYANGTITKGTAFRGNIHNFGGGNVALDESWYKSLGGGFGPVGEQFVKDASWTRLREVTLAYELPKSILNKLKIDRVELALTGRNLKLWSDFKGVDPETNLTGASNGRGLDYFTNPGTKSYLFSIKVGF</sequence>
<dbReference type="PROSITE" id="PS52016">
    <property type="entry name" value="TONB_DEPENDENT_REC_3"/>
    <property type="match status" value="1"/>
</dbReference>
<dbReference type="PANTHER" id="PTHR30069">
    <property type="entry name" value="TONB-DEPENDENT OUTER MEMBRANE RECEPTOR"/>
    <property type="match status" value="1"/>
</dbReference>
<feature type="domain" description="TonB-dependent receptor-like beta-barrel" evidence="13">
    <location>
        <begin position="437"/>
        <end position="894"/>
    </location>
</feature>
<evidence type="ECO:0000256" key="6">
    <source>
        <dbReference type="ARBA" id="ARBA00023077"/>
    </source>
</evidence>
<evidence type="ECO:0000313" key="16">
    <source>
        <dbReference type="Proteomes" id="UP000732105"/>
    </source>
</evidence>
<keyword evidence="9 10" id="KW-0998">Cell outer membrane</keyword>
<keyword evidence="8" id="KW-0675">Receptor</keyword>
<dbReference type="SUPFAM" id="SSF49464">
    <property type="entry name" value="Carboxypeptidase regulatory domain-like"/>
    <property type="match status" value="1"/>
</dbReference>
<protein>
    <submittedName>
        <fullName evidence="15">SusC/RagA family TonB-linked outer membrane protein</fullName>
    </submittedName>
</protein>
<dbReference type="InterPro" id="IPR036942">
    <property type="entry name" value="Beta-barrel_TonB_sf"/>
</dbReference>
<comment type="caution">
    <text evidence="15">The sequence shown here is derived from an EMBL/GenBank/DDBJ whole genome shotgun (WGS) entry which is preliminary data.</text>
</comment>
<dbReference type="Pfam" id="PF00593">
    <property type="entry name" value="TonB_dep_Rec_b-barrel"/>
    <property type="match status" value="1"/>
</dbReference>
<evidence type="ECO:0000256" key="2">
    <source>
        <dbReference type="ARBA" id="ARBA00022448"/>
    </source>
</evidence>
<evidence type="ECO:0000256" key="1">
    <source>
        <dbReference type="ARBA" id="ARBA00004571"/>
    </source>
</evidence>
<comment type="subcellular location">
    <subcellularLocation>
        <location evidence="1 10">Cell outer membrane</location>
        <topology evidence="1 10">Multi-pass membrane protein</topology>
    </subcellularLocation>
</comment>
<keyword evidence="5 12" id="KW-0732">Signal</keyword>
<dbReference type="SUPFAM" id="SSF56935">
    <property type="entry name" value="Porins"/>
    <property type="match status" value="1"/>
</dbReference>
<gene>
    <name evidence="15" type="ORF">ELS83_09400</name>
</gene>
<dbReference type="Gene3D" id="2.40.170.20">
    <property type="entry name" value="TonB-dependent receptor, beta-barrel domain"/>
    <property type="match status" value="1"/>
</dbReference>
<dbReference type="InterPro" id="IPR037066">
    <property type="entry name" value="Plug_dom_sf"/>
</dbReference>